<evidence type="ECO:0000313" key="3">
    <source>
        <dbReference type="Proteomes" id="UP000485058"/>
    </source>
</evidence>
<dbReference type="Proteomes" id="UP000485058">
    <property type="component" value="Unassembled WGS sequence"/>
</dbReference>
<feature type="compositionally biased region" description="Gly residues" evidence="1">
    <location>
        <begin position="108"/>
        <end position="118"/>
    </location>
</feature>
<comment type="caution">
    <text evidence="2">The sequence shown here is derived from an EMBL/GenBank/DDBJ whole genome shotgun (WGS) entry which is preliminary data.</text>
</comment>
<accession>A0A699YRV9</accession>
<sequence length="178" mass="17199">MAGSAGTPRASRGSDHSTPHSHSAAASVDALDVLSQQLQLQLSQQAAQQPGGGNPGAGSEVGHGEAAGVQQRPAVAASNAADTEGLAPPASFNAFAYGFFGTEGAGSGGLGSASGELGGLLEELEPDASPSSPEALGLSSALPPHADSLGGALELPDEVLGQLLAGVLEGEEGADDPV</sequence>
<feature type="compositionally biased region" description="Low complexity" evidence="1">
    <location>
        <begin position="34"/>
        <end position="49"/>
    </location>
</feature>
<evidence type="ECO:0000256" key="1">
    <source>
        <dbReference type="SAM" id="MobiDB-lite"/>
    </source>
</evidence>
<protein>
    <submittedName>
        <fullName evidence="2">Uncharacterized protein</fullName>
    </submittedName>
</protein>
<feature type="region of interest" description="Disordered" evidence="1">
    <location>
        <begin position="108"/>
        <end position="150"/>
    </location>
</feature>
<dbReference type="AlphaFoldDB" id="A0A699YRV9"/>
<dbReference type="EMBL" id="BLLF01000518">
    <property type="protein sequence ID" value="GFH12590.1"/>
    <property type="molecule type" value="Genomic_DNA"/>
</dbReference>
<reference evidence="2 3" key="1">
    <citation type="submission" date="2020-02" db="EMBL/GenBank/DDBJ databases">
        <title>Draft genome sequence of Haematococcus lacustris strain NIES-144.</title>
        <authorList>
            <person name="Morimoto D."/>
            <person name="Nakagawa S."/>
            <person name="Yoshida T."/>
            <person name="Sawayama S."/>
        </authorList>
    </citation>
    <scope>NUCLEOTIDE SEQUENCE [LARGE SCALE GENOMIC DNA]</scope>
    <source>
        <strain evidence="2 3">NIES-144</strain>
    </source>
</reference>
<organism evidence="2 3">
    <name type="scientific">Haematococcus lacustris</name>
    <name type="common">Green alga</name>
    <name type="synonym">Haematococcus pluvialis</name>
    <dbReference type="NCBI Taxonomy" id="44745"/>
    <lineage>
        <taxon>Eukaryota</taxon>
        <taxon>Viridiplantae</taxon>
        <taxon>Chlorophyta</taxon>
        <taxon>core chlorophytes</taxon>
        <taxon>Chlorophyceae</taxon>
        <taxon>CS clade</taxon>
        <taxon>Chlamydomonadales</taxon>
        <taxon>Haematococcaceae</taxon>
        <taxon>Haematococcus</taxon>
    </lineage>
</organism>
<gene>
    <name evidence="2" type="ORF">HaLaN_08303</name>
</gene>
<feature type="compositionally biased region" description="Gly residues" evidence="1">
    <location>
        <begin position="50"/>
        <end position="61"/>
    </location>
</feature>
<evidence type="ECO:0000313" key="2">
    <source>
        <dbReference type="EMBL" id="GFH12590.1"/>
    </source>
</evidence>
<feature type="region of interest" description="Disordered" evidence="1">
    <location>
        <begin position="1"/>
        <end position="87"/>
    </location>
</feature>
<proteinExistence type="predicted"/>
<keyword evidence="3" id="KW-1185">Reference proteome</keyword>
<name>A0A699YRV9_HAELA</name>